<evidence type="ECO:0000256" key="2">
    <source>
        <dbReference type="SAM" id="SignalP"/>
    </source>
</evidence>
<gene>
    <name evidence="3" type="ORF">NS965_21185</name>
</gene>
<evidence type="ECO:0000256" key="1">
    <source>
        <dbReference type="SAM" id="MobiDB-lite"/>
    </source>
</evidence>
<keyword evidence="2" id="KW-0732">Signal</keyword>
<reference evidence="3" key="1">
    <citation type="submission" date="2022-08" db="EMBL/GenBank/DDBJ databases">
        <title>A global survey of hypervirulent Aeromonas hydrophila identified this emerging pathogen in farmed fish in the lower Mekong River basin.</title>
        <authorList>
            <person name="Xu T."/>
            <person name="Rasmussen-Ivey C.R."/>
            <person name="Moen F.S."/>
            <person name="Fernandez Bravo A."/>
            <person name="Lamy B."/>
            <person name="Beaz-Hidalgo R."/>
            <person name="Khan C.D."/>
            <person name="Castro Escarpulli G."/>
            <person name="Yasin I.S.M."/>
            <person name="Figueras M.J."/>
            <person name="Azzam Sayuti M."/>
            <person name="Karim M.M."/>
            <person name="Alam K.M."/>
            <person name="Le T.T.T."/>
            <person name="Thao N.H.P."/>
            <person name="Addo S."/>
            <person name="Duodu S."/>
            <person name="Ali S."/>
            <person name="Mey S."/>
            <person name="Somony T."/>
            <person name="Liles M.R."/>
        </authorList>
    </citation>
    <scope>NUCLEOTIDE SEQUENCE</scope>
    <source>
        <strain evidence="3">0.14</strain>
    </source>
</reference>
<comment type="caution">
    <text evidence="3">The sequence shown here is derived from an EMBL/GenBank/DDBJ whole genome shotgun (WGS) entry which is preliminary data.</text>
</comment>
<dbReference type="RefSeq" id="WP_235655538.1">
    <property type="nucleotide sequence ID" value="NZ_JANLFC010000087.1"/>
</dbReference>
<dbReference type="AlphaFoldDB" id="A0AAW5MJB9"/>
<organism evidence="3 4">
    <name type="scientific">Aeromonas veronii</name>
    <dbReference type="NCBI Taxonomy" id="654"/>
    <lineage>
        <taxon>Bacteria</taxon>
        <taxon>Pseudomonadati</taxon>
        <taxon>Pseudomonadota</taxon>
        <taxon>Gammaproteobacteria</taxon>
        <taxon>Aeromonadales</taxon>
        <taxon>Aeromonadaceae</taxon>
        <taxon>Aeromonas</taxon>
    </lineage>
</organism>
<dbReference type="EMBL" id="JANLFC010000087">
    <property type="protein sequence ID" value="MCR4450902.1"/>
    <property type="molecule type" value="Genomic_DNA"/>
</dbReference>
<proteinExistence type="predicted"/>
<name>A0AAW5MJB9_AERVE</name>
<feature type="signal peptide" evidence="2">
    <location>
        <begin position="1"/>
        <end position="19"/>
    </location>
</feature>
<dbReference type="Proteomes" id="UP001204061">
    <property type="component" value="Unassembled WGS sequence"/>
</dbReference>
<evidence type="ECO:0000313" key="3">
    <source>
        <dbReference type="EMBL" id="MCR4450902.1"/>
    </source>
</evidence>
<evidence type="ECO:0000313" key="4">
    <source>
        <dbReference type="Proteomes" id="UP001204061"/>
    </source>
</evidence>
<feature type="compositionally biased region" description="Polar residues" evidence="1">
    <location>
        <begin position="143"/>
        <end position="164"/>
    </location>
</feature>
<protein>
    <submittedName>
        <fullName evidence="3">Uncharacterized protein</fullName>
    </submittedName>
</protein>
<sequence>MYRIVFMLLGMLLTVPAFAFGEQGRWSTGWAQGTTEYMAVVDKHNSLYIACSDTQSVTMTATVQGKEYGAYAPQGFAMMVDGSQYDTPYETTSRVGENNFIDMWEKLRNAKSISIVTADGKSLALPTREAANVLPGTQTPDFSCLSSDGTDTQPPSVDSETHTIPTALPPSTFDVGWRLVEYAKGYPVKELQLVSHSNNITVQDVIVNRGNCVVPRKRLPQTLSFGDTLKLALSVHCNALEVRLLTDQGEAQYQFAAHP</sequence>
<feature type="region of interest" description="Disordered" evidence="1">
    <location>
        <begin position="143"/>
        <end position="165"/>
    </location>
</feature>
<accession>A0AAW5MJB9</accession>
<feature type="chain" id="PRO_5044014663" evidence="2">
    <location>
        <begin position="20"/>
        <end position="259"/>
    </location>
</feature>